<dbReference type="HOGENOM" id="CLU_320763_0_0_12"/>
<reference evidence="2" key="1">
    <citation type="journal article" date="2013" name="Stand. Genomic Sci.">
        <title>Genome sequence of the thermophilic fresh-water bacterium Spirochaeta caldaria type strain (H1(T)), reclassification of Spirochaeta caldaria, Spirochaeta stenostrepta, and Spirochaeta zuelzerae in the genus Treponema as Treponema caldaria comb. nov., Treponema stenostrepta comb. nov., and Treponema zuelzerae comb. nov., and emendation of the genus Treponema.</title>
        <authorList>
            <person name="Abt B."/>
            <person name="Goker M."/>
            <person name="Scheuner C."/>
            <person name="Han C."/>
            <person name="Lu M."/>
            <person name="Misra M."/>
            <person name="Lapidus A."/>
            <person name="Nolan M."/>
            <person name="Lucas S."/>
            <person name="Hammon N."/>
            <person name="Deshpande S."/>
            <person name="Cheng J.F."/>
            <person name="Tapia R."/>
            <person name="Goodwin L.A."/>
            <person name="Pitluck S."/>
            <person name="Liolios K."/>
            <person name="Pagani I."/>
            <person name="Ivanova N."/>
            <person name="Mavromatis K."/>
            <person name="Mikhailova N."/>
            <person name="Huntemann M."/>
            <person name="Pati A."/>
            <person name="Chen A."/>
            <person name="Palaniappan K."/>
            <person name="Land M."/>
            <person name="Hauser L."/>
            <person name="Jeffries C.D."/>
            <person name="Rohde M."/>
            <person name="Spring S."/>
            <person name="Gronow S."/>
            <person name="Detter J.C."/>
            <person name="Bristow J."/>
            <person name="Eisen J.A."/>
            <person name="Markowitz V."/>
            <person name="Hugenholtz P."/>
            <person name="Kyrpides N.C."/>
            <person name="Woyke T."/>
            <person name="Klenk H.P."/>
        </authorList>
    </citation>
    <scope>NUCLEOTIDE SEQUENCE</scope>
    <source>
        <strain evidence="2">ATCC 51460 / DSM 7334 / H1</strain>
    </source>
</reference>
<proteinExistence type="predicted"/>
<dbReference type="SMART" id="SM00028">
    <property type="entry name" value="TPR"/>
    <property type="match status" value="3"/>
</dbReference>
<accession>F8EZ19</accession>
<dbReference type="STRING" id="744872.Spica_1103"/>
<sequence>MVKSIQQEVQTLVHSSGGKIIRLGRETIAEFSEQSFTFSIQFFTFIQQLIPFCQKLRKLLLGYSIYFYTEDTFANDTCVKRLVHHKDSIGIFCSPELVTIFAPLFAVESLPDTNIFQLKDLKKIKELPLPDIDTLIPRFRTELDSSAARCKILLGKNRALLMLLNNTYIEQQYKDVLQFYISFNPAGPSLNGFIELFIQSIQERDEFSQPYKEKLALLKAERLHEQYNETIQSHLKELLNLWNSIYETIPLVLHIDYLDALHDTLQTICRQFLVAFLQSPIHRVHIFATDRKSLSWIDEIDRHFVFIQSPERSWNGLLDETDQYLNPRIIVPAAYLCHKLSSIYSKSELSLQLERSGFSKSSIQWLFEVFNKTGIFPVGAADFIISSGTESMLTNYLQEKDSHLVNSIVQERLRESVSKHELLPSMGLLVCYIGVEGNADPDFILDCIIHDLQNDYFVELDRSIQSERLIQLIGNELFPALYYILITDHLVTTGSPQDLLNAVHNTVPSTISNNRIKAFCHINAALLNLVSGDLGVASENIKTALLLLQDYKNKQGLEKVFRIFGLLKLAQHNIEDSIEYLTFALDSAQECANTCERAYSSYYISVAYFLQGNFPRAIFFINMAIQLFHNLDNQQWEEKSLFLLGRLQFSLGNYEKALEAFDLIHGVDIASLWRLRATLYASIGNTIAMKRIAESYATLHIQDPMLEIELHFFLGNYEACSRRCDAMLMSEPVSLLRVTEQVDWTDGYAQIESLLFPRRDFLYRHAICFRALSQSTLYPEDRTIIAMLDKLINDLKPINNSGMYESGGYEARIFDPYDVFYYTCYYLVLQRLDSTEIDRATALSSAFKRLQKRASRIEDAEIRRHYLTANYWNGLLSSAAKLHNLI</sequence>
<organism evidence="1 2">
    <name type="scientific">Gracilinema caldarium (strain ATCC 51460 / DSM 7334 / H1)</name>
    <name type="common">Treponema caldarium</name>
    <dbReference type="NCBI Taxonomy" id="744872"/>
    <lineage>
        <taxon>Bacteria</taxon>
        <taxon>Pseudomonadati</taxon>
        <taxon>Spirochaetota</taxon>
        <taxon>Spirochaetia</taxon>
        <taxon>Spirochaetales</taxon>
        <taxon>Breznakiellaceae</taxon>
        <taxon>Gracilinema</taxon>
    </lineage>
</organism>
<dbReference type="InterPro" id="IPR011990">
    <property type="entry name" value="TPR-like_helical_dom_sf"/>
</dbReference>
<name>F8EZ19_GRAC1</name>
<dbReference type="KEGG" id="scd:Spica_1103"/>
<dbReference type="InterPro" id="IPR019734">
    <property type="entry name" value="TPR_rpt"/>
</dbReference>
<evidence type="ECO:0000313" key="2">
    <source>
        <dbReference type="Proteomes" id="UP000000503"/>
    </source>
</evidence>
<evidence type="ECO:0000313" key="1">
    <source>
        <dbReference type="EMBL" id="AEJ19250.1"/>
    </source>
</evidence>
<dbReference type="EMBL" id="CP002868">
    <property type="protein sequence ID" value="AEJ19250.1"/>
    <property type="molecule type" value="Genomic_DNA"/>
</dbReference>
<protein>
    <recommendedName>
        <fullName evidence="3">Tetratricopeptide repeat protein</fullName>
    </recommendedName>
</protein>
<evidence type="ECO:0008006" key="3">
    <source>
        <dbReference type="Google" id="ProtNLM"/>
    </source>
</evidence>
<dbReference type="Gene3D" id="1.25.40.10">
    <property type="entry name" value="Tetratricopeptide repeat domain"/>
    <property type="match status" value="1"/>
</dbReference>
<dbReference type="OrthoDB" id="354490at2"/>
<dbReference type="eggNOG" id="COG0457">
    <property type="taxonomic scope" value="Bacteria"/>
</dbReference>
<dbReference type="AlphaFoldDB" id="F8EZ19"/>
<gene>
    <name evidence="1" type="ordered locus">Spica_1103</name>
</gene>
<dbReference type="RefSeq" id="WP_013968561.1">
    <property type="nucleotide sequence ID" value="NC_015732.1"/>
</dbReference>
<keyword evidence="2" id="KW-1185">Reference proteome</keyword>
<dbReference type="SUPFAM" id="SSF48452">
    <property type="entry name" value="TPR-like"/>
    <property type="match status" value="1"/>
</dbReference>
<dbReference type="Proteomes" id="UP000000503">
    <property type="component" value="Chromosome"/>
</dbReference>